<evidence type="ECO:0008006" key="2">
    <source>
        <dbReference type="Google" id="ProtNLM"/>
    </source>
</evidence>
<reference evidence="1" key="1">
    <citation type="submission" date="2019-01" db="EMBL/GenBank/DDBJ databases">
        <title>Draft genome sequences of three monokaryotic isolates of the white-rot basidiomycete fungus Dichomitus squalens.</title>
        <authorList>
            <consortium name="DOE Joint Genome Institute"/>
            <person name="Lopez S.C."/>
            <person name="Andreopoulos B."/>
            <person name="Pangilinan J."/>
            <person name="Lipzen A."/>
            <person name="Riley R."/>
            <person name="Ahrendt S."/>
            <person name="Ng V."/>
            <person name="Barry K."/>
            <person name="Daum C."/>
            <person name="Grigoriev I.V."/>
            <person name="Hilden K.S."/>
            <person name="Makela M.R."/>
            <person name="de Vries R.P."/>
        </authorList>
    </citation>
    <scope>NUCLEOTIDE SEQUENCE [LARGE SCALE GENOMIC DNA]</scope>
    <source>
        <strain evidence="1">OM18370.1</strain>
    </source>
</reference>
<dbReference type="AlphaFoldDB" id="A0A4Q9M7N5"/>
<name>A0A4Q9M7N5_9APHY</name>
<dbReference type="Proteomes" id="UP000292957">
    <property type="component" value="Unassembled WGS sequence"/>
</dbReference>
<dbReference type="EMBL" id="ML143518">
    <property type="protein sequence ID" value="TBU23015.1"/>
    <property type="molecule type" value="Genomic_DNA"/>
</dbReference>
<sequence length="214" mass="23953">MSSIRNRTDSLRLLPLVSSTTQSPALPWEVIERAIDHCSGDKATLRAFALTCSQLHTRSLFVLFTDVDIRSEKQLTQFYDAVQAQPRLQLVVRSLSLPWSEDSPLPLLSMLPCLDHVAFNGLSPMLWVDDQLPPSTPLCGRQCLPGLRSLAIQGVRFQTRTAFLHFLLAFPNVEHLTCERLSLYADTPLGEGDLSRRLPLRTLNVSVCMIICVP</sequence>
<organism evidence="1">
    <name type="scientific">Dichomitus squalens</name>
    <dbReference type="NCBI Taxonomy" id="114155"/>
    <lineage>
        <taxon>Eukaryota</taxon>
        <taxon>Fungi</taxon>
        <taxon>Dikarya</taxon>
        <taxon>Basidiomycota</taxon>
        <taxon>Agaricomycotina</taxon>
        <taxon>Agaricomycetes</taxon>
        <taxon>Polyporales</taxon>
        <taxon>Polyporaceae</taxon>
        <taxon>Dichomitus</taxon>
    </lineage>
</organism>
<accession>A0A4Q9M7N5</accession>
<gene>
    <name evidence="1" type="ORF">BD311DRAFT_108130</name>
</gene>
<protein>
    <recommendedName>
        <fullName evidence="2">F-box domain-containing protein</fullName>
    </recommendedName>
</protein>
<evidence type="ECO:0000313" key="1">
    <source>
        <dbReference type="EMBL" id="TBU23015.1"/>
    </source>
</evidence>
<proteinExistence type="predicted"/>